<organism evidence="2 3">
    <name type="scientific">[Mycobacterium] kokjensenii</name>
    <dbReference type="NCBI Taxonomy" id="3064287"/>
    <lineage>
        <taxon>Bacteria</taxon>
        <taxon>Bacillati</taxon>
        <taxon>Actinomycetota</taxon>
        <taxon>Actinomycetes</taxon>
        <taxon>Mycobacteriales</taxon>
        <taxon>Mycobacteriaceae</taxon>
        <taxon>Mycolicibacter</taxon>
    </lineage>
</organism>
<sequence>MGKRIAAVGIAGVLVLLLVNAVLTGRVTRPAEPFADGRVLELAGPDLNVREYGAGGDRAVVLLHGYSASIQWWEQVAPALARTNRVIAVDLIGHGGSESPSDTDSYSAAAQAGAVRQALDALGVRHATVVGHSMGGVVAAALAEGSPGLVERVVVADTPAGEGMVAMPALGNAACWPVLGAALDRVRRFDAVDRSSLQTGFAAGFPVPELAYRSLKRMTHNALCDARTAGRINEQREVADRLAGLGKPVLVVWGDADVLTPTDRNVARYRTAGLQPVIIAGSGHSPQVEKPAEFLDVIAPFVAAQHPAPTH</sequence>
<gene>
    <name evidence="2" type="ORF">MU0083_003763</name>
</gene>
<keyword evidence="3" id="KW-1185">Reference proteome</keyword>
<evidence type="ECO:0000313" key="3">
    <source>
        <dbReference type="Proteomes" id="UP001190336"/>
    </source>
</evidence>
<dbReference type="Pfam" id="PF00561">
    <property type="entry name" value="Abhydrolase_1"/>
    <property type="match status" value="1"/>
</dbReference>
<dbReference type="RefSeq" id="WP_308474413.1">
    <property type="nucleotide sequence ID" value="NZ_OY726394.1"/>
</dbReference>
<protein>
    <submittedName>
        <fullName evidence="2">Alpha/beta hydrolase</fullName>
    </submittedName>
</protein>
<dbReference type="EMBL" id="OY726394">
    <property type="protein sequence ID" value="CAJ1505709.1"/>
    <property type="molecule type" value="Genomic_DNA"/>
</dbReference>
<dbReference type="InterPro" id="IPR029058">
    <property type="entry name" value="AB_hydrolase_fold"/>
</dbReference>
<dbReference type="PRINTS" id="PR00111">
    <property type="entry name" value="ABHYDROLASE"/>
</dbReference>
<accession>A0ABN9NFY0</accession>
<dbReference type="GO" id="GO:0016787">
    <property type="term" value="F:hydrolase activity"/>
    <property type="evidence" value="ECO:0007669"/>
    <property type="project" value="UniProtKB-KW"/>
</dbReference>
<dbReference type="PANTHER" id="PTHR43798">
    <property type="entry name" value="MONOACYLGLYCEROL LIPASE"/>
    <property type="match status" value="1"/>
</dbReference>
<name>A0ABN9NFY0_9MYCO</name>
<evidence type="ECO:0000259" key="1">
    <source>
        <dbReference type="Pfam" id="PF00561"/>
    </source>
</evidence>
<keyword evidence="2" id="KW-0378">Hydrolase</keyword>
<dbReference type="InterPro" id="IPR000073">
    <property type="entry name" value="AB_hydrolase_1"/>
</dbReference>
<dbReference type="Gene3D" id="3.40.50.1820">
    <property type="entry name" value="alpha/beta hydrolase"/>
    <property type="match status" value="1"/>
</dbReference>
<feature type="domain" description="AB hydrolase-1" evidence="1">
    <location>
        <begin position="59"/>
        <end position="291"/>
    </location>
</feature>
<dbReference type="InterPro" id="IPR050266">
    <property type="entry name" value="AB_hydrolase_sf"/>
</dbReference>
<dbReference type="Proteomes" id="UP001190336">
    <property type="component" value="Chromosome"/>
</dbReference>
<dbReference type="PANTHER" id="PTHR43798:SF33">
    <property type="entry name" value="HYDROLASE, PUTATIVE (AFU_ORTHOLOGUE AFUA_2G14860)-RELATED"/>
    <property type="match status" value="1"/>
</dbReference>
<reference evidence="2 3" key="1">
    <citation type="submission" date="2023-08" db="EMBL/GenBank/DDBJ databases">
        <authorList>
            <person name="Folkvardsen B D."/>
            <person name="Norman A."/>
        </authorList>
    </citation>
    <scope>NUCLEOTIDE SEQUENCE [LARGE SCALE GENOMIC DNA]</scope>
    <source>
        <strain evidence="2 3">Mu0083</strain>
    </source>
</reference>
<evidence type="ECO:0000313" key="2">
    <source>
        <dbReference type="EMBL" id="CAJ1505709.1"/>
    </source>
</evidence>
<proteinExistence type="predicted"/>
<dbReference type="SUPFAM" id="SSF53474">
    <property type="entry name" value="alpha/beta-Hydrolases"/>
    <property type="match status" value="1"/>
</dbReference>